<name>A0ACB8JJL0_CITSI</name>
<evidence type="ECO:0000313" key="1">
    <source>
        <dbReference type="EMBL" id="KAH9718002.1"/>
    </source>
</evidence>
<organism evidence="1 2">
    <name type="scientific">Citrus sinensis</name>
    <name type="common">Sweet orange</name>
    <name type="synonym">Citrus aurantium var. sinensis</name>
    <dbReference type="NCBI Taxonomy" id="2711"/>
    <lineage>
        <taxon>Eukaryota</taxon>
        <taxon>Viridiplantae</taxon>
        <taxon>Streptophyta</taxon>
        <taxon>Embryophyta</taxon>
        <taxon>Tracheophyta</taxon>
        <taxon>Spermatophyta</taxon>
        <taxon>Magnoliopsida</taxon>
        <taxon>eudicotyledons</taxon>
        <taxon>Gunneridae</taxon>
        <taxon>Pentapetalae</taxon>
        <taxon>rosids</taxon>
        <taxon>malvids</taxon>
        <taxon>Sapindales</taxon>
        <taxon>Rutaceae</taxon>
        <taxon>Aurantioideae</taxon>
        <taxon>Citrus</taxon>
    </lineage>
</organism>
<keyword evidence="2" id="KW-1185">Reference proteome</keyword>
<accession>A0ACB8JJL0</accession>
<dbReference type="EMBL" id="CM039176">
    <property type="protein sequence ID" value="KAH9718002.1"/>
    <property type="molecule type" value="Genomic_DNA"/>
</dbReference>
<protein>
    <submittedName>
        <fullName evidence="1">Uncharacterized protein</fullName>
    </submittedName>
</protein>
<reference evidence="2" key="1">
    <citation type="journal article" date="2023" name="Hortic. Res.">
        <title>A chromosome-level phased genome enabling allele-level studies in sweet orange: a case study on citrus Huanglongbing tolerance.</title>
        <authorList>
            <person name="Wu B."/>
            <person name="Yu Q."/>
            <person name="Deng Z."/>
            <person name="Duan Y."/>
            <person name="Luo F."/>
            <person name="Gmitter F. Jr."/>
        </authorList>
    </citation>
    <scope>NUCLEOTIDE SEQUENCE [LARGE SCALE GENOMIC DNA]</scope>
    <source>
        <strain evidence="2">cv. Valencia</strain>
    </source>
</reference>
<dbReference type="Proteomes" id="UP000829398">
    <property type="component" value="Chromosome 7"/>
</dbReference>
<gene>
    <name evidence="1" type="ORF">KPL71_022046</name>
</gene>
<comment type="caution">
    <text evidence="1">The sequence shown here is derived from an EMBL/GenBank/DDBJ whole genome shotgun (WGS) entry which is preliminary data.</text>
</comment>
<evidence type="ECO:0000313" key="2">
    <source>
        <dbReference type="Proteomes" id="UP000829398"/>
    </source>
</evidence>
<proteinExistence type="predicted"/>
<sequence length="555" mass="63408">MKKSLENRLYMKKKLYRFTYTHGMSMNDHMNSFNKILADLLNLDERFEDEDKALLLLNSLPDEYDHLTTTLLHGKDSVTFDAVCSALYNSETRKKDRKDHRDIVAEALIVRGRSQSRKPRKRIKSKGRPAKDECAFCREKWHWKKNCPKLQKGKATSDTCIAEHDEESNFSLVGMTLICHSDEWILDSGCTYHMCPNKGWFSSFKELDGGVVFMGNDNACKTMGIGALESQGLTITLRDGLLKVVAGALTVMKGTRRNNLYYFQGNTIIGSTSTISKKYTDSEVTKLWHMRLGHAGEKVLQTLKKIVETQTGRKVKRLHLDNGGEYKNDQFLQICQDEGIVRHFTVQDTPQQNGVAERMNQTILEKVRCMLSNAGLGKEFWAEAVVYACHLINRLPSTTIEGRTPMEMWTGKPATDYNSLHIFGSTAYYHVKESKDVTFDESAMLKQKDSQEDDKTSSTLQQVEFEKVKTDLAGINEMDSDSLSTDDDEEVLTQEPSQQQDSIAYRRPRREIRRPARFVDMMAYALPIVDDDVPSTYREAVSNPESIQWKKAMNE</sequence>